<dbReference type="PRINTS" id="PR00598">
    <property type="entry name" value="HTHMARR"/>
</dbReference>
<evidence type="ECO:0000256" key="1">
    <source>
        <dbReference type="ARBA" id="ARBA00023015"/>
    </source>
</evidence>
<dbReference type="PROSITE" id="PS01117">
    <property type="entry name" value="HTH_MARR_1"/>
    <property type="match status" value="1"/>
</dbReference>
<evidence type="ECO:0000313" key="6">
    <source>
        <dbReference type="Proteomes" id="UP000018719"/>
    </source>
</evidence>
<dbReference type="EMBL" id="AHMM02000005">
    <property type="protein sequence ID" value="EQA38779.1"/>
    <property type="molecule type" value="Genomic_DNA"/>
</dbReference>
<sequence length="202" mass="23275">MNKVFLYQDIWTDLIFNYLDVKILLFQKVKMSGKTDHVDTIRAQWIRERPDLDVDAIALIGRVHRLSQIIFTDVHKPIFDKHGLTYQDFDVLAALLRSGKPYRKSPGELLSTLMITSGTMTNRIDRLESSGLVVRDLDPEDRRGILIRLTNQGKEAISRAIQEHAQSETDLLNTLTEKEKGELSRLLKKLLLKLELKEDFSS</sequence>
<gene>
    <name evidence="5" type="ORF">LEP1GSC047_0113</name>
</gene>
<keyword evidence="2" id="KW-0238">DNA-binding</keyword>
<accession>V6I0H8</accession>
<dbReference type="Proteomes" id="UP000018719">
    <property type="component" value="Unassembled WGS sequence"/>
</dbReference>
<dbReference type="SUPFAM" id="SSF46785">
    <property type="entry name" value="Winged helix' DNA-binding domain"/>
    <property type="match status" value="1"/>
</dbReference>
<dbReference type="InterPro" id="IPR036390">
    <property type="entry name" value="WH_DNA-bd_sf"/>
</dbReference>
<dbReference type="InterPro" id="IPR023187">
    <property type="entry name" value="Tscrpt_reg_MarR-type_CS"/>
</dbReference>
<dbReference type="SMART" id="SM00347">
    <property type="entry name" value="HTH_MARR"/>
    <property type="match status" value="1"/>
</dbReference>
<dbReference type="GO" id="GO:0003700">
    <property type="term" value="F:DNA-binding transcription factor activity"/>
    <property type="evidence" value="ECO:0007669"/>
    <property type="project" value="InterPro"/>
</dbReference>
<reference evidence="5 6" key="1">
    <citation type="submission" date="2013-05" db="EMBL/GenBank/DDBJ databases">
        <authorList>
            <person name="Harkins D.M."/>
            <person name="Durkin A.S."/>
            <person name="Brinkac L.M."/>
            <person name="Haft D.H."/>
            <person name="Selengut J.D."/>
            <person name="Sanka R."/>
            <person name="DePew J."/>
            <person name="Purushe J."/>
            <person name="Hartskeerl R.A."/>
            <person name="Ahmed A."/>
            <person name="van der Linden H."/>
            <person name="Goris M.G.A."/>
            <person name="Vinetz J.M."/>
            <person name="Sutton G.G."/>
            <person name="Nierman W.C."/>
            <person name="Fouts D.E."/>
        </authorList>
    </citation>
    <scope>NUCLEOTIDE SEQUENCE [LARGE SCALE GENOMIC DNA]</scope>
    <source>
        <strain evidence="5 6">10</strain>
    </source>
</reference>
<dbReference type="InterPro" id="IPR000835">
    <property type="entry name" value="HTH_MarR-typ"/>
</dbReference>
<evidence type="ECO:0000313" key="5">
    <source>
        <dbReference type="EMBL" id="EQA38779.1"/>
    </source>
</evidence>
<protein>
    <submittedName>
        <fullName evidence="5">MarR family protein</fullName>
    </submittedName>
</protein>
<dbReference type="GO" id="GO:0003677">
    <property type="term" value="F:DNA binding"/>
    <property type="evidence" value="ECO:0007669"/>
    <property type="project" value="UniProtKB-KW"/>
</dbReference>
<dbReference type="PANTHER" id="PTHR42756">
    <property type="entry name" value="TRANSCRIPTIONAL REGULATOR, MARR"/>
    <property type="match status" value="1"/>
</dbReference>
<dbReference type="Gene3D" id="1.10.10.10">
    <property type="entry name" value="Winged helix-like DNA-binding domain superfamily/Winged helix DNA-binding domain"/>
    <property type="match status" value="1"/>
</dbReference>
<feature type="domain" description="HTH marR-type" evidence="4">
    <location>
        <begin position="56"/>
        <end position="192"/>
    </location>
</feature>
<keyword evidence="3" id="KW-0804">Transcription</keyword>
<organism evidence="5 6">
    <name type="scientific">Leptospira inadai serovar Lyme str. 10</name>
    <dbReference type="NCBI Taxonomy" id="1049790"/>
    <lineage>
        <taxon>Bacteria</taxon>
        <taxon>Pseudomonadati</taxon>
        <taxon>Spirochaetota</taxon>
        <taxon>Spirochaetia</taxon>
        <taxon>Leptospirales</taxon>
        <taxon>Leptospiraceae</taxon>
        <taxon>Leptospira</taxon>
    </lineage>
</organism>
<dbReference type="AlphaFoldDB" id="V6I0H8"/>
<dbReference type="Pfam" id="PF12802">
    <property type="entry name" value="MarR_2"/>
    <property type="match status" value="1"/>
</dbReference>
<evidence type="ECO:0000259" key="4">
    <source>
        <dbReference type="PROSITE" id="PS50995"/>
    </source>
</evidence>
<dbReference type="PANTHER" id="PTHR42756:SF1">
    <property type="entry name" value="TRANSCRIPTIONAL REPRESSOR OF EMRAB OPERON"/>
    <property type="match status" value="1"/>
</dbReference>
<comment type="caution">
    <text evidence="5">The sequence shown here is derived from an EMBL/GenBank/DDBJ whole genome shotgun (WGS) entry which is preliminary data.</text>
</comment>
<dbReference type="InterPro" id="IPR036388">
    <property type="entry name" value="WH-like_DNA-bd_sf"/>
</dbReference>
<name>V6I0H8_9LEPT</name>
<dbReference type="PROSITE" id="PS50995">
    <property type="entry name" value="HTH_MARR_2"/>
    <property type="match status" value="1"/>
</dbReference>
<evidence type="ECO:0000256" key="2">
    <source>
        <dbReference type="ARBA" id="ARBA00023125"/>
    </source>
</evidence>
<evidence type="ECO:0000256" key="3">
    <source>
        <dbReference type="ARBA" id="ARBA00023163"/>
    </source>
</evidence>
<keyword evidence="1" id="KW-0805">Transcription regulation</keyword>
<proteinExistence type="predicted"/>